<feature type="compositionally biased region" description="Low complexity" evidence="10">
    <location>
        <begin position="112"/>
        <end position="132"/>
    </location>
</feature>
<feature type="region of interest" description="Disordered" evidence="10">
    <location>
        <begin position="112"/>
        <end position="141"/>
    </location>
</feature>
<dbReference type="PROSITE" id="PS52012">
    <property type="entry name" value="CFEM"/>
    <property type="match status" value="1"/>
</dbReference>
<keyword evidence="6 12" id="KW-0732">Signal</keyword>
<comment type="subcellular location">
    <subcellularLocation>
        <location evidence="1">Membrane</location>
        <topology evidence="1">Lipid-anchor</topology>
        <topology evidence="1">GPI-anchor</topology>
    </subcellularLocation>
    <subcellularLocation>
        <location evidence="2">Secreted</location>
    </subcellularLocation>
</comment>
<dbReference type="GeneID" id="54550492"/>
<dbReference type="RefSeq" id="XP_033658325.1">
    <property type="nucleotide sequence ID" value="XM_033797317.1"/>
</dbReference>
<evidence type="ECO:0000256" key="5">
    <source>
        <dbReference type="ARBA" id="ARBA00022622"/>
    </source>
</evidence>
<evidence type="ECO:0000256" key="8">
    <source>
        <dbReference type="ARBA" id="ARBA00023288"/>
    </source>
</evidence>
<gene>
    <name evidence="14" type="ORF">EI97DRAFT_428892</name>
</gene>
<evidence type="ECO:0000256" key="4">
    <source>
        <dbReference type="ARBA" id="ARBA00022525"/>
    </source>
</evidence>
<evidence type="ECO:0000256" key="7">
    <source>
        <dbReference type="ARBA" id="ARBA00023157"/>
    </source>
</evidence>
<feature type="chain" id="PRO_5025507361" description="CFEM domain-containing protein" evidence="12">
    <location>
        <begin position="20"/>
        <end position="378"/>
    </location>
</feature>
<proteinExistence type="inferred from homology"/>
<accession>A0A6A6JY70</accession>
<keyword evidence="7" id="KW-1015">Disulfide bond</keyword>
<evidence type="ECO:0000256" key="10">
    <source>
        <dbReference type="SAM" id="MobiDB-lite"/>
    </source>
</evidence>
<dbReference type="Proteomes" id="UP000800097">
    <property type="component" value="Unassembled WGS sequence"/>
</dbReference>
<dbReference type="GO" id="GO:0098552">
    <property type="term" value="C:side of membrane"/>
    <property type="evidence" value="ECO:0007669"/>
    <property type="project" value="UniProtKB-KW"/>
</dbReference>
<evidence type="ECO:0000256" key="6">
    <source>
        <dbReference type="ARBA" id="ARBA00022729"/>
    </source>
</evidence>
<comment type="caution">
    <text evidence="9">Lacks conserved residue(s) required for the propagation of feature annotation.</text>
</comment>
<evidence type="ECO:0000259" key="13">
    <source>
        <dbReference type="PROSITE" id="PS52012"/>
    </source>
</evidence>
<keyword evidence="11" id="KW-0472">Membrane</keyword>
<evidence type="ECO:0000256" key="9">
    <source>
        <dbReference type="PROSITE-ProRule" id="PRU01356"/>
    </source>
</evidence>
<evidence type="ECO:0000256" key="3">
    <source>
        <dbReference type="ARBA" id="ARBA00010031"/>
    </source>
</evidence>
<evidence type="ECO:0000313" key="15">
    <source>
        <dbReference type="Proteomes" id="UP000800097"/>
    </source>
</evidence>
<evidence type="ECO:0000256" key="12">
    <source>
        <dbReference type="SAM" id="SignalP"/>
    </source>
</evidence>
<dbReference type="EMBL" id="ML986484">
    <property type="protein sequence ID" value="KAF2280788.1"/>
    <property type="molecule type" value="Genomic_DNA"/>
</dbReference>
<comment type="similarity">
    <text evidence="3">Belongs to the RBT5 family.</text>
</comment>
<keyword evidence="4" id="KW-0964">Secreted</keyword>
<dbReference type="OrthoDB" id="5426355at2759"/>
<organism evidence="14 15">
    <name type="scientific">Westerdykella ornata</name>
    <dbReference type="NCBI Taxonomy" id="318751"/>
    <lineage>
        <taxon>Eukaryota</taxon>
        <taxon>Fungi</taxon>
        <taxon>Dikarya</taxon>
        <taxon>Ascomycota</taxon>
        <taxon>Pezizomycotina</taxon>
        <taxon>Dothideomycetes</taxon>
        <taxon>Pleosporomycetidae</taxon>
        <taxon>Pleosporales</taxon>
        <taxon>Sporormiaceae</taxon>
        <taxon>Westerdykella</taxon>
    </lineage>
</organism>
<keyword evidence="15" id="KW-1185">Reference proteome</keyword>
<evidence type="ECO:0000256" key="1">
    <source>
        <dbReference type="ARBA" id="ARBA00004589"/>
    </source>
</evidence>
<protein>
    <recommendedName>
        <fullName evidence="13">CFEM domain-containing protein</fullName>
    </recommendedName>
</protein>
<reference evidence="14" key="1">
    <citation type="journal article" date="2020" name="Stud. Mycol.">
        <title>101 Dothideomycetes genomes: a test case for predicting lifestyles and emergence of pathogens.</title>
        <authorList>
            <person name="Haridas S."/>
            <person name="Albert R."/>
            <person name="Binder M."/>
            <person name="Bloem J."/>
            <person name="Labutti K."/>
            <person name="Salamov A."/>
            <person name="Andreopoulos B."/>
            <person name="Baker S."/>
            <person name="Barry K."/>
            <person name="Bills G."/>
            <person name="Bluhm B."/>
            <person name="Cannon C."/>
            <person name="Castanera R."/>
            <person name="Culley D."/>
            <person name="Daum C."/>
            <person name="Ezra D."/>
            <person name="Gonzalez J."/>
            <person name="Henrissat B."/>
            <person name="Kuo A."/>
            <person name="Liang C."/>
            <person name="Lipzen A."/>
            <person name="Lutzoni F."/>
            <person name="Magnuson J."/>
            <person name="Mondo S."/>
            <person name="Nolan M."/>
            <person name="Ohm R."/>
            <person name="Pangilinan J."/>
            <person name="Park H.-J."/>
            <person name="Ramirez L."/>
            <person name="Alfaro M."/>
            <person name="Sun H."/>
            <person name="Tritt A."/>
            <person name="Yoshinaga Y."/>
            <person name="Zwiers L.-H."/>
            <person name="Turgeon B."/>
            <person name="Goodwin S."/>
            <person name="Spatafora J."/>
            <person name="Crous P."/>
            <person name="Grigoriev I."/>
        </authorList>
    </citation>
    <scope>NUCLEOTIDE SEQUENCE</scope>
    <source>
        <strain evidence="14">CBS 379.55</strain>
    </source>
</reference>
<evidence type="ECO:0000256" key="11">
    <source>
        <dbReference type="SAM" id="Phobius"/>
    </source>
</evidence>
<evidence type="ECO:0000313" key="14">
    <source>
        <dbReference type="EMBL" id="KAF2280788.1"/>
    </source>
</evidence>
<dbReference type="GO" id="GO:0005576">
    <property type="term" value="C:extracellular region"/>
    <property type="evidence" value="ECO:0007669"/>
    <property type="project" value="UniProtKB-SubCell"/>
</dbReference>
<keyword evidence="11" id="KW-0812">Transmembrane</keyword>
<feature type="signal peptide" evidence="12">
    <location>
        <begin position="1"/>
        <end position="19"/>
    </location>
</feature>
<keyword evidence="11" id="KW-1133">Transmembrane helix</keyword>
<keyword evidence="5" id="KW-0336">GPI-anchor</keyword>
<keyword evidence="9" id="KW-0479">Metal-binding</keyword>
<dbReference type="AlphaFoldDB" id="A0A6A6JY70"/>
<dbReference type="InterPro" id="IPR008427">
    <property type="entry name" value="Extracellular_membr_CFEM_dom"/>
</dbReference>
<feature type="transmembrane region" description="Helical" evidence="11">
    <location>
        <begin position="149"/>
        <end position="172"/>
    </location>
</feature>
<dbReference type="GO" id="GO:0046872">
    <property type="term" value="F:metal ion binding"/>
    <property type="evidence" value="ECO:0007669"/>
    <property type="project" value="UniProtKB-UniRule"/>
</dbReference>
<feature type="region of interest" description="Disordered" evidence="10">
    <location>
        <begin position="316"/>
        <end position="341"/>
    </location>
</feature>
<feature type="binding site" description="axial binding residue" evidence="9">
    <location>
        <position position="54"/>
    </location>
    <ligand>
        <name>heme</name>
        <dbReference type="ChEBI" id="CHEBI:30413"/>
    </ligand>
    <ligandPart>
        <name>Fe</name>
        <dbReference type="ChEBI" id="CHEBI:18248"/>
    </ligandPart>
</feature>
<sequence>MKLRALLLLAAAATLHVSAQTVMDYSKVPECARQCTILDQAEKNCVPPAAPVTDQATYQSCFCLSALLTPLHSSGSLCEQFCGADNAAKISQYYTSLCNGPVVQPPNPMTTTVTTATTSTGTSTATAGAAGAKPVSSKSNGQTWWDKHWKYVIMVIVIAIAMAVIWIGGIYLRRHFDRKADAKRANMAATDAPFDGSSRSVVGGLGPKSNANLQVDVPPLPPVRAIVQERLRSRSSSLTSAMVSSKSNTPHPVVLGPHQHMANATNGQLNSHPSSGQAIAPPPMPVRNHDAMRSDPKFVQYRATPTSITVEDVSYNSSTSTLPRPSRFLEHSPDSSTDSIHQHAFDDAGQHTLNTPRSIPSLQHERRFGHKLHKANKY</sequence>
<keyword evidence="8" id="KW-0449">Lipoprotein</keyword>
<keyword evidence="5" id="KW-0325">Glycoprotein</keyword>
<feature type="domain" description="CFEM" evidence="13">
    <location>
        <begin position="1"/>
        <end position="125"/>
    </location>
</feature>
<name>A0A6A6JY70_WESOR</name>
<evidence type="ECO:0000256" key="2">
    <source>
        <dbReference type="ARBA" id="ARBA00004613"/>
    </source>
</evidence>
<keyword evidence="9" id="KW-0408">Iron</keyword>
<keyword evidence="9" id="KW-0349">Heme</keyword>